<gene>
    <name evidence="1" type="ORF">Pint_23802</name>
</gene>
<reference evidence="2" key="1">
    <citation type="journal article" date="2023" name="G3 (Bethesda)">
        <title>Genome assembly and association tests identify interacting loci associated with vigor, precocity, and sex in interspecific pistachio rootstocks.</title>
        <authorList>
            <person name="Palmer W."/>
            <person name="Jacygrad E."/>
            <person name="Sagayaradj S."/>
            <person name="Cavanaugh K."/>
            <person name="Han R."/>
            <person name="Bertier L."/>
            <person name="Beede B."/>
            <person name="Kafkas S."/>
            <person name="Golino D."/>
            <person name="Preece J."/>
            <person name="Michelmore R."/>
        </authorList>
    </citation>
    <scope>NUCLEOTIDE SEQUENCE [LARGE SCALE GENOMIC DNA]</scope>
</reference>
<evidence type="ECO:0000313" key="2">
    <source>
        <dbReference type="Proteomes" id="UP001163603"/>
    </source>
</evidence>
<protein>
    <submittedName>
        <fullName evidence="1">Uncharacterized protein</fullName>
    </submittedName>
</protein>
<keyword evidence="2" id="KW-1185">Reference proteome</keyword>
<proteinExistence type="predicted"/>
<comment type="caution">
    <text evidence="1">The sequence shown here is derived from an EMBL/GenBank/DDBJ whole genome shotgun (WGS) entry which is preliminary data.</text>
</comment>
<organism evidence="1 2">
    <name type="scientific">Pistacia integerrima</name>
    <dbReference type="NCBI Taxonomy" id="434235"/>
    <lineage>
        <taxon>Eukaryota</taxon>
        <taxon>Viridiplantae</taxon>
        <taxon>Streptophyta</taxon>
        <taxon>Embryophyta</taxon>
        <taxon>Tracheophyta</taxon>
        <taxon>Spermatophyta</taxon>
        <taxon>Magnoliopsida</taxon>
        <taxon>eudicotyledons</taxon>
        <taxon>Gunneridae</taxon>
        <taxon>Pentapetalae</taxon>
        <taxon>rosids</taxon>
        <taxon>malvids</taxon>
        <taxon>Sapindales</taxon>
        <taxon>Anacardiaceae</taxon>
        <taxon>Pistacia</taxon>
    </lineage>
</organism>
<dbReference type="EMBL" id="CM047741">
    <property type="protein sequence ID" value="KAJ0037613.1"/>
    <property type="molecule type" value="Genomic_DNA"/>
</dbReference>
<dbReference type="Proteomes" id="UP001163603">
    <property type="component" value="Chromosome 6"/>
</dbReference>
<sequence length="321" mass="36099">MATFSNDQDPAFVLGSFLGPDSSNNMSSFNEEGTFNSCFSETMLPNNHEYLQEIPLHAQIHETTPLYENSIPFSCISDPSLSTVVVKHDSNSSAMVVDQLLSPRVDQVTQGENRSPMEEKRKNMDRKNDGRRTKRGAKKQKKAPEEASSGYVHVRARRGEATDSHSLAERARREKIRIRMKLLQSLVPGCDKMIGKALILDQIIKYVQVLQTQVEFLAAKLASVSPIYDFEVDFDSNTLAQEKTRSLDFQLPAVLESSSTQLTSFPAESSIRIGPNFLLPNQEQTLIINQFQDNTNQLWGTDDSQRHDIVNYFGSDNLSSF</sequence>
<accession>A0ACC0YKH6</accession>
<evidence type="ECO:0000313" key="1">
    <source>
        <dbReference type="EMBL" id="KAJ0037613.1"/>
    </source>
</evidence>
<name>A0ACC0YKH6_9ROSI</name>